<evidence type="ECO:0000313" key="1">
    <source>
        <dbReference type="EMBL" id="VDN91027.1"/>
    </source>
</evidence>
<dbReference type="EMBL" id="UZAD01013167">
    <property type="protein sequence ID" value="VDN91027.1"/>
    <property type="molecule type" value="Genomic_DNA"/>
</dbReference>
<evidence type="ECO:0000313" key="2">
    <source>
        <dbReference type="Proteomes" id="UP000278627"/>
    </source>
</evidence>
<dbReference type="WBParaSite" id="BPAG_0000987901-mRNA-1">
    <property type="protein sequence ID" value="BPAG_0000987901-mRNA-1"/>
    <property type="gene ID" value="BPAG_0000987901"/>
</dbReference>
<sequence length="81" mass="9159">MNSSTLTAVDLSQKRVQEFFETVSLRHLNTISGSLWPHIERHDGIPSMLLLHIHGTVPKDKGKKIRITHYDLLLRIAAGFA</sequence>
<organism evidence="3">
    <name type="scientific">Brugia pahangi</name>
    <name type="common">Filarial nematode worm</name>
    <dbReference type="NCBI Taxonomy" id="6280"/>
    <lineage>
        <taxon>Eukaryota</taxon>
        <taxon>Metazoa</taxon>
        <taxon>Ecdysozoa</taxon>
        <taxon>Nematoda</taxon>
        <taxon>Chromadorea</taxon>
        <taxon>Rhabditida</taxon>
        <taxon>Spirurina</taxon>
        <taxon>Spiruromorpha</taxon>
        <taxon>Filarioidea</taxon>
        <taxon>Onchocercidae</taxon>
        <taxon>Brugia</taxon>
    </lineage>
</organism>
<protein>
    <submittedName>
        <fullName evidence="3">4a-hydroxytetrahydrobiopterin dehydratase</fullName>
    </submittedName>
</protein>
<dbReference type="Proteomes" id="UP000278627">
    <property type="component" value="Unassembled WGS sequence"/>
</dbReference>
<accession>A0A0N4TN31</accession>
<proteinExistence type="predicted"/>
<keyword evidence="2" id="KW-1185">Reference proteome</keyword>
<gene>
    <name evidence="1" type="ORF">BPAG_LOCUS9841</name>
</gene>
<reference evidence="1 2" key="2">
    <citation type="submission" date="2018-11" db="EMBL/GenBank/DDBJ databases">
        <authorList>
            <consortium name="Pathogen Informatics"/>
        </authorList>
    </citation>
    <scope>NUCLEOTIDE SEQUENCE [LARGE SCALE GENOMIC DNA]</scope>
</reference>
<evidence type="ECO:0000313" key="3">
    <source>
        <dbReference type="WBParaSite" id="BPAG_0000987901-mRNA-1"/>
    </source>
</evidence>
<dbReference type="AlphaFoldDB" id="A0A0N4TN31"/>
<reference evidence="3" key="1">
    <citation type="submission" date="2017-02" db="UniProtKB">
        <authorList>
            <consortium name="WormBaseParasite"/>
        </authorList>
    </citation>
    <scope>IDENTIFICATION</scope>
</reference>
<name>A0A0N4TN31_BRUPA</name>